<name>A0A8J3GKF8_9HYPH</name>
<evidence type="ECO:0000256" key="7">
    <source>
        <dbReference type="HAMAP-Rule" id="MF_01201"/>
    </source>
</evidence>
<dbReference type="CDD" id="cd00430">
    <property type="entry name" value="PLPDE_III_AR"/>
    <property type="match status" value="1"/>
</dbReference>
<dbReference type="Pfam" id="PF01168">
    <property type="entry name" value="Ala_racemase_N"/>
    <property type="match status" value="1"/>
</dbReference>
<comment type="pathway">
    <text evidence="7">Amino-acid biosynthesis; D-alanine biosynthesis; D-alanine from L-alanine: step 1/1.</text>
</comment>
<sequence length="385" mass="40609">MTSTKRDAGNGVDPRIAGGELIIDLDALKANYRALAQASHPARTAGVVKANAYGLGSDVVVPALLSEGCRDFFVAMPEEGLIVRQYADDARIFVLAGLVSEDVARLYAALDLTPVLNSLEDVAIWSDFCATIGEQRPCALHVDTGMTRLGLTVPEALALAENESRRGALNIVLVMSHLACADEPEHPLNQRQLESFQRVRDAFPHIDSSLASSAGIFLGDDFHQSLTRPGIALYIGLPDAASQKPVVTLKARVVQVRAASAGEGVSYGSAVLVRDSILAVASVGYADGYLRAGSGAGVPLRGVEAAGGGGFLHGRHVPVVGRVTMDLTIFDVTDVGVDRVQVGDQIELIGENIPIERVAKAAGTIPYEILTSLGSRYHRRIIGAA</sequence>
<dbReference type="Gene3D" id="2.40.37.10">
    <property type="entry name" value="Lyase, Ornithine Decarboxylase, Chain A, domain 1"/>
    <property type="match status" value="1"/>
</dbReference>
<dbReference type="InterPro" id="IPR001608">
    <property type="entry name" value="Ala_racemase_N"/>
</dbReference>
<evidence type="ECO:0000256" key="2">
    <source>
        <dbReference type="ARBA" id="ARBA00001933"/>
    </source>
</evidence>
<dbReference type="InterPro" id="IPR009006">
    <property type="entry name" value="Ala_racemase/Decarboxylase_C"/>
</dbReference>
<keyword evidence="5 7" id="KW-0663">Pyridoxal phosphate</keyword>
<dbReference type="InterPro" id="IPR020622">
    <property type="entry name" value="Ala_racemase_pyridoxalP-BS"/>
</dbReference>
<dbReference type="EMBL" id="BMZQ01000001">
    <property type="protein sequence ID" value="GHD06988.1"/>
    <property type="molecule type" value="Genomic_DNA"/>
</dbReference>
<dbReference type="Gene3D" id="3.20.20.10">
    <property type="entry name" value="Alanine racemase"/>
    <property type="match status" value="1"/>
</dbReference>
<evidence type="ECO:0000256" key="1">
    <source>
        <dbReference type="ARBA" id="ARBA00000316"/>
    </source>
</evidence>
<feature type="domain" description="Alanine racemase C-terminal" evidence="10">
    <location>
        <begin position="246"/>
        <end position="382"/>
    </location>
</feature>
<gene>
    <name evidence="11" type="ORF">GCM10016234_04910</name>
</gene>
<feature type="active site" description="Proton acceptor; specific for D-alanine" evidence="7">
    <location>
        <position position="49"/>
    </location>
</feature>
<dbReference type="SUPFAM" id="SSF50621">
    <property type="entry name" value="Alanine racemase C-terminal domain-like"/>
    <property type="match status" value="1"/>
</dbReference>
<dbReference type="AlphaFoldDB" id="A0A8J3GKF8"/>
<evidence type="ECO:0000256" key="5">
    <source>
        <dbReference type="ARBA" id="ARBA00022898"/>
    </source>
</evidence>
<comment type="cofactor">
    <cofactor evidence="2 7 8">
        <name>pyridoxal 5'-phosphate</name>
        <dbReference type="ChEBI" id="CHEBI:597326"/>
    </cofactor>
</comment>
<comment type="similarity">
    <text evidence="3 7">Belongs to the alanine racemase family.</text>
</comment>
<feature type="binding site" evidence="7 9">
    <location>
        <position position="148"/>
    </location>
    <ligand>
        <name>substrate</name>
    </ligand>
</feature>
<evidence type="ECO:0000259" key="10">
    <source>
        <dbReference type="SMART" id="SM01005"/>
    </source>
</evidence>
<evidence type="ECO:0000256" key="9">
    <source>
        <dbReference type="PIRSR" id="PIRSR600821-52"/>
    </source>
</evidence>
<dbReference type="UniPathway" id="UPA00042">
    <property type="reaction ID" value="UER00497"/>
</dbReference>
<dbReference type="PANTHER" id="PTHR30511:SF0">
    <property type="entry name" value="ALANINE RACEMASE, CATABOLIC-RELATED"/>
    <property type="match status" value="1"/>
</dbReference>
<evidence type="ECO:0000256" key="6">
    <source>
        <dbReference type="ARBA" id="ARBA00023235"/>
    </source>
</evidence>
<feature type="binding site" evidence="7 9">
    <location>
        <position position="325"/>
    </location>
    <ligand>
        <name>substrate</name>
    </ligand>
</feature>
<accession>A0A8J3GKF8</accession>
<proteinExistence type="inferred from homology"/>
<dbReference type="SMART" id="SM01005">
    <property type="entry name" value="Ala_racemase_C"/>
    <property type="match status" value="1"/>
</dbReference>
<dbReference type="GO" id="GO:0030632">
    <property type="term" value="P:D-alanine biosynthetic process"/>
    <property type="evidence" value="ECO:0007669"/>
    <property type="project" value="UniProtKB-UniRule"/>
</dbReference>
<dbReference type="InterPro" id="IPR029066">
    <property type="entry name" value="PLP-binding_barrel"/>
</dbReference>
<dbReference type="NCBIfam" id="TIGR00492">
    <property type="entry name" value="alr"/>
    <property type="match status" value="1"/>
</dbReference>
<feature type="active site" description="Proton acceptor; specific for L-alanine" evidence="7">
    <location>
        <position position="267"/>
    </location>
</feature>
<dbReference type="PANTHER" id="PTHR30511">
    <property type="entry name" value="ALANINE RACEMASE"/>
    <property type="match status" value="1"/>
</dbReference>
<dbReference type="GO" id="GO:0030170">
    <property type="term" value="F:pyridoxal phosphate binding"/>
    <property type="evidence" value="ECO:0007669"/>
    <property type="project" value="UniProtKB-UniRule"/>
</dbReference>
<protein>
    <recommendedName>
        <fullName evidence="4 7">Alanine racemase</fullName>
        <ecNumber evidence="4 7">5.1.1.1</ecNumber>
    </recommendedName>
</protein>
<evidence type="ECO:0000313" key="12">
    <source>
        <dbReference type="Proteomes" id="UP000630142"/>
    </source>
</evidence>
<evidence type="ECO:0000256" key="8">
    <source>
        <dbReference type="PIRSR" id="PIRSR600821-50"/>
    </source>
</evidence>
<dbReference type="SUPFAM" id="SSF51419">
    <property type="entry name" value="PLP-binding barrel"/>
    <property type="match status" value="1"/>
</dbReference>
<feature type="modified residue" description="N6-(pyridoxal phosphate)lysine" evidence="7 8">
    <location>
        <position position="49"/>
    </location>
</feature>
<dbReference type="InterPro" id="IPR000821">
    <property type="entry name" value="Ala_racemase"/>
</dbReference>
<evidence type="ECO:0000256" key="3">
    <source>
        <dbReference type="ARBA" id="ARBA00007880"/>
    </source>
</evidence>
<reference evidence="11" key="1">
    <citation type="journal article" date="2014" name="Int. J. Syst. Evol. Microbiol.">
        <title>Complete genome sequence of Corynebacterium casei LMG S-19264T (=DSM 44701T), isolated from a smear-ripened cheese.</title>
        <authorList>
            <consortium name="US DOE Joint Genome Institute (JGI-PGF)"/>
            <person name="Walter F."/>
            <person name="Albersmeier A."/>
            <person name="Kalinowski J."/>
            <person name="Ruckert C."/>
        </authorList>
    </citation>
    <scope>NUCLEOTIDE SEQUENCE</scope>
    <source>
        <strain evidence="11">KCTC 42249</strain>
    </source>
</reference>
<dbReference type="InterPro" id="IPR011079">
    <property type="entry name" value="Ala_racemase_C"/>
</dbReference>
<evidence type="ECO:0000256" key="4">
    <source>
        <dbReference type="ARBA" id="ARBA00013089"/>
    </source>
</evidence>
<keyword evidence="6 7" id="KW-0413">Isomerase</keyword>
<evidence type="ECO:0000313" key="11">
    <source>
        <dbReference type="EMBL" id="GHD06988.1"/>
    </source>
</evidence>
<dbReference type="HAMAP" id="MF_01201">
    <property type="entry name" value="Ala_racemase"/>
    <property type="match status" value="1"/>
</dbReference>
<dbReference type="Pfam" id="PF00842">
    <property type="entry name" value="Ala_racemase_C"/>
    <property type="match status" value="1"/>
</dbReference>
<dbReference type="Proteomes" id="UP000630142">
    <property type="component" value="Unassembled WGS sequence"/>
</dbReference>
<dbReference type="GO" id="GO:0008784">
    <property type="term" value="F:alanine racemase activity"/>
    <property type="evidence" value="ECO:0007669"/>
    <property type="project" value="UniProtKB-UniRule"/>
</dbReference>
<dbReference type="PRINTS" id="PR00992">
    <property type="entry name" value="ALARACEMASE"/>
</dbReference>
<organism evidence="11 12">
    <name type="scientific">Tianweitania populi</name>
    <dbReference type="NCBI Taxonomy" id="1607949"/>
    <lineage>
        <taxon>Bacteria</taxon>
        <taxon>Pseudomonadati</taxon>
        <taxon>Pseudomonadota</taxon>
        <taxon>Alphaproteobacteria</taxon>
        <taxon>Hyphomicrobiales</taxon>
        <taxon>Phyllobacteriaceae</taxon>
        <taxon>Tianweitania</taxon>
    </lineage>
</organism>
<reference evidence="11" key="2">
    <citation type="submission" date="2020-09" db="EMBL/GenBank/DDBJ databases">
        <authorList>
            <person name="Sun Q."/>
            <person name="Kim S."/>
        </authorList>
    </citation>
    <scope>NUCLEOTIDE SEQUENCE</scope>
    <source>
        <strain evidence="11">KCTC 42249</strain>
    </source>
</reference>
<dbReference type="RefSeq" id="WP_244641298.1">
    <property type="nucleotide sequence ID" value="NZ_BMZQ01000001.1"/>
</dbReference>
<dbReference type="PROSITE" id="PS00395">
    <property type="entry name" value="ALANINE_RACEMASE"/>
    <property type="match status" value="1"/>
</dbReference>
<dbReference type="EC" id="5.1.1.1" evidence="4 7"/>
<dbReference type="GO" id="GO:0005829">
    <property type="term" value="C:cytosol"/>
    <property type="evidence" value="ECO:0007669"/>
    <property type="project" value="TreeGrafter"/>
</dbReference>
<comment type="function">
    <text evidence="7">Catalyzes the interconversion of L-alanine and D-alanine. May also act on other amino acids.</text>
</comment>
<comment type="catalytic activity">
    <reaction evidence="1 7">
        <text>L-alanine = D-alanine</text>
        <dbReference type="Rhea" id="RHEA:20249"/>
        <dbReference type="ChEBI" id="CHEBI:57416"/>
        <dbReference type="ChEBI" id="CHEBI:57972"/>
        <dbReference type="EC" id="5.1.1.1"/>
    </reaction>
</comment>
<comment type="caution">
    <text evidence="11">The sequence shown here is derived from an EMBL/GenBank/DDBJ whole genome shotgun (WGS) entry which is preliminary data.</text>
</comment>
<keyword evidence="12" id="KW-1185">Reference proteome</keyword>